<reference evidence="1 2" key="2">
    <citation type="journal article" date="2022" name="Mol. Ecol. Resour.">
        <title>The genomes of chicory, endive, great burdock and yacon provide insights into Asteraceae paleo-polyploidization history and plant inulin production.</title>
        <authorList>
            <person name="Fan W."/>
            <person name="Wang S."/>
            <person name="Wang H."/>
            <person name="Wang A."/>
            <person name="Jiang F."/>
            <person name="Liu H."/>
            <person name="Zhao H."/>
            <person name="Xu D."/>
            <person name="Zhang Y."/>
        </authorList>
    </citation>
    <scope>NUCLEOTIDE SEQUENCE [LARGE SCALE GENOMIC DNA]</scope>
    <source>
        <strain evidence="2">cv. Niubang</strain>
    </source>
</reference>
<proteinExistence type="predicted"/>
<evidence type="ECO:0000313" key="2">
    <source>
        <dbReference type="Proteomes" id="UP001055879"/>
    </source>
</evidence>
<dbReference type="EMBL" id="CM042051">
    <property type="protein sequence ID" value="KAI3729221.1"/>
    <property type="molecule type" value="Genomic_DNA"/>
</dbReference>
<evidence type="ECO:0000313" key="1">
    <source>
        <dbReference type="EMBL" id="KAI3729221.1"/>
    </source>
</evidence>
<reference evidence="2" key="1">
    <citation type="journal article" date="2022" name="Mol. Ecol. Resour.">
        <title>The genomes of chicory, endive, great burdock and yacon provide insights into Asteraceae palaeo-polyploidization history and plant inulin production.</title>
        <authorList>
            <person name="Fan W."/>
            <person name="Wang S."/>
            <person name="Wang H."/>
            <person name="Wang A."/>
            <person name="Jiang F."/>
            <person name="Liu H."/>
            <person name="Zhao H."/>
            <person name="Xu D."/>
            <person name="Zhang Y."/>
        </authorList>
    </citation>
    <scope>NUCLEOTIDE SEQUENCE [LARGE SCALE GENOMIC DNA]</scope>
    <source>
        <strain evidence="2">cv. Niubang</strain>
    </source>
</reference>
<gene>
    <name evidence="1" type="ORF">L6452_17874</name>
</gene>
<protein>
    <submittedName>
        <fullName evidence="1">Uncharacterized protein</fullName>
    </submittedName>
</protein>
<dbReference type="Proteomes" id="UP001055879">
    <property type="component" value="Linkage Group LG05"/>
</dbReference>
<comment type="caution">
    <text evidence="1">The sequence shown here is derived from an EMBL/GenBank/DDBJ whole genome shotgun (WGS) entry which is preliminary data.</text>
</comment>
<accession>A0ACB9C4N1</accession>
<organism evidence="1 2">
    <name type="scientific">Arctium lappa</name>
    <name type="common">Greater burdock</name>
    <name type="synonym">Lappa major</name>
    <dbReference type="NCBI Taxonomy" id="4217"/>
    <lineage>
        <taxon>Eukaryota</taxon>
        <taxon>Viridiplantae</taxon>
        <taxon>Streptophyta</taxon>
        <taxon>Embryophyta</taxon>
        <taxon>Tracheophyta</taxon>
        <taxon>Spermatophyta</taxon>
        <taxon>Magnoliopsida</taxon>
        <taxon>eudicotyledons</taxon>
        <taxon>Gunneridae</taxon>
        <taxon>Pentapetalae</taxon>
        <taxon>asterids</taxon>
        <taxon>campanulids</taxon>
        <taxon>Asterales</taxon>
        <taxon>Asteraceae</taxon>
        <taxon>Carduoideae</taxon>
        <taxon>Cardueae</taxon>
        <taxon>Arctiinae</taxon>
        <taxon>Arctium</taxon>
    </lineage>
</organism>
<keyword evidence="2" id="KW-1185">Reference proteome</keyword>
<sequence length="75" mass="8550">MIVKFIGDDGRGLSNLKHHSLYKLKFYGLWSTNEFVQGNRSIPAGGGGGNGNITPMPMEFLLYVYFEYREEMSRL</sequence>
<name>A0ACB9C4N1_ARCLA</name>